<name>A0ABP8PXY2_9GAMM</name>
<dbReference type="InterPro" id="IPR034802">
    <property type="entry name" value="NADPH_BDH"/>
</dbReference>
<sequence length="388" mass="42112">MALMHFSVPRHIISGPAALNHLSTLKGRKAVLVTGGSSMKRFGFLDRAEQLLQQAGMQTLIVDGVEPNPSVATVWRGAKAMQEFEPEWIVAIGGGSALDAAKVMWCFYEHPELKFEDILTPGSMPPLRNKARFVAIPSTSGTASEITAFSVITDTDNHIKYPIVAADMVPDIAILDPALPETMPPHITANTGMDVLAHAIEAVASTAATSFTDPYAIEAIRLVLANLELAYREPHNAAARLNMHNASALAGMAFTNASLGLVHSLAHKIGGEFGVTHGLANAILLPYIIRFNRQFSDKYALVEKQLEIPDLAEAVEMLNRQLDIPHTFRLCQEVPFDESHFSQVLARMSQNAHADPCTWTNPGQPTVADVQALYEAAFYGRQPAEATV</sequence>
<organism evidence="4 5">
    <name type="scientific">Pseudaeromonas paramecii</name>
    <dbReference type="NCBI Taxonomy" id="2138166"/>
    <lineage>
        <taxon>Bacteria</taxon>
        <taxon>Pseudomonadati</taxon>
        <taxon>Pseudomonadota</taxon>
        <taxon>Gammaproteobacteria</taxon>
        <taxon>Aeromonadales</taxon>
        <taxon>Aeromonadaceae</taxon>
        <taxon>Pseudaeromonas</taxon>
    </lineage>
</organism>
<accession>A0ABP8PXY2</accession>
<dbReference type="InterPro" id="IPR039697">
    <property type="entry name" value="Alcohol_dehydrogenase_Fe"/>
</dbReference>
<dbReference type="InterPro" id="IPR001670">
    <property type="entry name" value="ADH_Fe/GldA"/>
</dbReference>
<dbReference type="PANTHER" id="PTHR11496">
    <property type="entry name" value="ALCOHOL DEHYDROGENASE"/>
    <property type="match status" value="1"/>
</dbReference>
<dbReference type="Proteomes" id="UP001501321">
    <property type="component" value="Unassembled WGS sequence"/>
</dbReference>
<dbReference type="PANTHER" id="PTHR11496:SF83">
    <property type="entry name" value="HYDROXYACID-OXOACID TRANSHYDROGENASE, MITOCHONDRIAL"/>
    <property type="match status" value="1"/>
</dbReference>
<evidence type="ECO:0000259" key="2">
    <source>
        <dbReference type="Pfam" id="PF00465"/>
    </source>
</evidence>
<proteinExistence type="predicted"/>
<evidence type="ECO:0000256" key="1">
    <source>
        <dbReference type="ARBA" id="ARBA00023002"/>
    </source>
</evidence>
<comment type="caution">
    <text evidence="4">The sequence shown here is derived from an EMBL/GenBank/DDBJ whole genome shotgun (WGS) entry which is preliminary data.</text>
</comment>
<dbReference type="SUPFAM" id="SSF56796">
    <property type="entry name" value="Dehydroquinate synthase-like"/>
    <property type="match status" value="1"/>
</dbReference>
<protein>
    <submittedName>
        <fullName evidence="4">Iron-containing alcohol dehydrogenase</fullName>
    </submittedName>
</protein>
<evidence type="ECO:0000259" key="3">
    <source>
        <dbReference type="Pfam" id="PF25137"/>
    </source>
</evidence>
<feature type="domain" description="Fe-containing alcohol dehydrogenase-like C-terminal" evidence="3">
    <location>
        <begin position="188"/>
        <end position="378"/>
    </location>
</feature>
<dbReference type="Gene3D" id="1.20.1090.10">
    <property type="entry name" value="Dehydroquinate synthase-like - alpha domain"/>
    <property type="match status" value="1"/>
</dbReference>
<dbReference type="InterPro" id="IPR018211">
    <property type="entry name" value="ADH_Fe_CS"/>
</dbReference>
<dbReference type="PROSITE" id="PS00060">
    <property type="entry name" value="ADH_IRON_2"/>
    <property type="match status" value="1"/>
</dbReference>
<reference evidence="5" key="1">
    <citation type="journal article" date="2019" name="Int. J. Syst. Evol. Microbiol.">
        <title>The Global Catalogue of Microorganisms (GCM) 10K type strain sequencing project: providing services to taxonomists for standard genome sequencing and annotation.</title>
        <authorList>
            <consortium name="The Broad Institute Genomics Platform"/>
            <consortium name="The Broad Institute Genome Sequencing Center for Infectious Disease"/>
            <person name="Wu L."/>
            <person name="Ma J."/>
        </authorList>
    </citation>
    <scope>NUCLEOTIDE SEQUENCE [LARGE SCALE GENOMIC DNA]</scope>
    <source>
        <strain evidence="5">JCM 32226</strain>
    </source>
</reference>
<dbReference type="Pfam" id="PF00465">
    <property type="entry name" value="Fe-ADH"/>
    <property type="match status" value="1"/>
</dbReference>
<dbReference type="CDD" id="cd08179">
    <property type="entry name" value="NADPH_BDH"/>
    <property type="match status" value="1"/>
</dbReference>
<dbReference type="PROSITE" id="PS00913">
    <property type="entry name" value="ADH_IRON_1"/>
    <property type="match status" value="1"/>
</dbReference>
<dbReference type="Pfam" id="PF25137">
    <property type="entry name" value="ADH_Fe_C"/>
    <property type="match status" value="1"/>
</dbReference>
<dbReference type="Gene3D" id="3.40.50.1970">
    <property type="match status" value="1"/>
</dbReference>
<evidence type="ECO:0000313" key="5">
    <source>
        <dbReference type="Proteomes" id="UP001501321"/>
    </source>
</evidence>
<evidence type="ECO:0000313" key="4">
    <source>
        <dbReference type="EMBL" id="GAA4493780.1"/>
    </source>
</evidence>
<dbReference type="InterPro" id="IPR056798">
    <property type="entry name" value="ADH_Fe_C"/>
</dbReference>
<dbReference type="EMBL" id="BAABFC010000001">
    <property type="protein sequence ID" value="GAA4493780.1"/>
    <property type="molecule type" value="Genomic_DNA"/>
</dbReference>
<dbReference type="RefSeq" id="WP_345009635.1">
    <property type="nucleotide sequence ID" value="NZ_BAABFC010000001.1"/>
</dbReference>
<gene>
    <name evidence="4" type="ORF">GCM10023095_04530</name>
</gene>
<feature type="domain" description="Alcohol dehydrogenase iron-type/glycerol dehydrogenase GldA" evidence="2">
    <location>
        <begin position="9"/>
        <end position="177"/>
    </location>
</feature>
<keyword evidence="5" id="KW-1185">Reference proteome</keyword>
<keyword evidence="1" id="KW-0560">Oxidoreductase</keyword>